<evidence type="ECO:0000313" key="6">
    <source>
        <dbReference type="Proteomes" id="UP000286077"/>
    </source>
</evidence>
<evidence type="ECO:0000313" key="3">
    <source>
        <dbReference type="EMBL" id="RHH85217.1"/>
    </source>
</evidence>
<protein>
    <submittedName>
        <fullName evidence="3">Uncharacterized protein</fullName>
    </submittedName>
</protein>
<dbReference type="EMBL" id="QSFW01000014">
    <property type="protein sequence ID" value="RHA86806.1"/>
    <property type="molecule type" value="Genomic_DNA"/>
</dbReference>
<name>A0A3R6ETX5_9BACT</name>
<evidence type="ECO:0000313" key="1">
    <source>
        <dbReference type="EMBL" id="RGW66543.1"/>
    </source>
</evidence>
<reference evidence="4 5" key="1">
    <citation type="submission" date="2018-08" db="EMBL/GenBank/DDBJ databases">
        <title>A genome reference for cultivated species of the human gut microbiota.</title>
        <authorList>
            <person name="Zou Y."/>
            <person name="Xue W."/>
            <person name="Luo G."/>
        </authorList>
    </citation>
    <scope>NUCLEOTIDE SEQUENCE [LARGE SCALE GENOMIC DNA]</scope>
    <source>
        <strain evidence="1 6">AF11-14</strain>
        <strain evidence="3 4">AM16-54</strain>
        <strain evidence="2 5">AM42-23AC</strain>
    </source>
</reference>
<sequence>MRLLKKDKLTAYWDKKENCIGAYHPLGFMTQTDAHYLFDKVFTKEFVKEMTDRGYDVTTMKFEISPKLPNYERFNGLSEKYYGKK</sequence>
<proteinExistence type="predicted"/>
<dbReference type="EMBL" id="QSAQ01000031">
    <property type="protein sequence ID" value="RGW66543.1"/>
    <property type="molecule type" value="Genomic_DNA"/>
</dbReference>
<gene>
    <name evidence="3" type="ORF">DW192_00355</name>
    <name evidence="2" type="ORF">DW916_08045</name>
    <name evidence="1" type="ORF">DWV60_11470</name>
</gene>
<dbReference type="Proteomes" id="UP000286077">
    <property type="component" value="Unassembled WGS sequence"/>
</dbReference>
<dbReference type="Proteomes" id="UP000284990">
    <property type="component" value="Unassembled WGS sequence"/>
</dbReference>
<comment type="caution">
    <text evidence="3">The sequence shown here is derived from an EMBL/GenBank/DDBJ whole genome shotgun (WGS) entry which is preliminary data.</text>
</comment>
<dbReference type="AlphaFoldDB" id="A0A3R6ETX5"/>
<accession>A0A3R6ETX5</accession>
<organism evidence="3 4">
    <name type="scientific">Segatella copri</name>
    <dbReference type="NCBI Taxonomy" id="165179"/>
    <lineage>
        <taxon>Bacteria</taxon>
        <taxon>Pseudomonadati</taxon>
        <taxon>Bacteroidota</taxon>
        <taxon>Bacteroidia</taxon>
        <taxon>Bacteroidales</taxon>
        <taxon>Prevotellaceae</taxon>
        <taxon>Segatella</taxon>
    </lineage>
</organism>
<evidence type="ECO:0000313" key="4">
    <source>
        <dbReference type="Proteomes" id="UP000284548"/>
    </source>
</evidence>
<dbReference type="EMBL" id="QRKB01000001">
    <property type="protein sequence ID" value="RHH85217.1"/>
    <property type="molecule type" value="Genomic_DNA"/>
</dbReference>
<dbReference type="RefSeq" id="WP_118140767.1">
    <property type="nucleotide sequence ID" value="NZ_QRKB01000001.1"/>
</dbReference>
<evidence type="ECO:0000313" key="2">
    <source>
        <dbReference type="EMBL" id="RHA86806.1"/>
    </source>
</evidence>
<dbReference type="Proteomes" id="UP000284548">
    <property type="component" value="Unassembled WGS sequence"/>
</dbReference>
<evidence type="ECO:0000313" key="5">
    <source>
        <dbReference type="Proteomes" id="UP000284990"/>
    </source>
</evidence>